<dbReference type="RefSeq" id="WP_149074250.1">
    <property type="nucleotide sequence ID" value="NZ_CP043329.1"/>
</dbReference>
<dbReference type="AlphaFoldDB" id="A0A5C0VFC7"/>
<sequence length="143" mass="16809">MDHIFRNLLIRYQNYFIEFFQLIEDKDLIKEEQQIAAQKIKNYLENMPELVGDFDISFSISKQSGALTAIWSVNISEDGFSVRSYSLDDLDEIDEWHFNYYSQTQEYEGNLFTDGDWDLFLDEVAEIDDASGEILLCELSFKV</sequence>
<evidence type="ECO:0000313" key="2">
    <source>
        <dbReference type="Proteomes" id="UP000323653"/>
    </source>
</evidence>
<name>A0A5C0VFC7_9SPHI</name>
<dbReference type="Proteomes" id="UP000323653">
    <property type="component" value="Chromosome"/>
</dbReference>
<gene>
    <name evidence="1" type="ORF">FYC62_05670</name>
</gene>
<organism evidence="1 2">
    <name type="scientific">Pedobacter aquae</name>
    <dbReference type="NCBI Taxonomy" id="2605747"/>
    <lineage>
        <taxon>Bacteria</taxon>
        <taxon>Pseudomonadati</taxon>
        <taxon>Bacteroidota</taxon>
        <taxon>Sphingobacteriia</taxon>
        <taxon>Sphingobacteriales</taxon>
        <taxon>Sphingobacteriaceae</taxon>
        <taxon>Pedobacter</taxon>
    </lineage>
</organism>
<dbReference type="KEGG" id="pej:FYC62_05670"/>
<evidence type="ECO:0000313" key="1">
    <source>
        <dbReference type="EMBL" id="QEK51216.1"/>
    </source>
</evidence>
<proteinExistence type="predicted"/>
<keyword evidence="2" id="KW-1185">Reference proteome</keyword>
<accession>A0A5C0VFC7</accession>
<protein>
    <submittedName>
        <fullName evidence="1">Uncharacterized protein</fullName>
    </submittedName>
</protein>
<dbReference type="EMBL" id="CP043329">
    <property type="protein sequence ID" value="QEK51216.1"/>
    <property type="molecule type" value="Genomic_DNA"/>
</dbReference>
<reference evidence="1 2" key="1">
    <citation type="submission" date="2019-08" db="EMBL/GenBank/DDBJ databases">
        <title>Pedobacter sp. nov., isolated from Han river, South Korea.</title>
        <authorList>
            <person name="Lee D.-H."/>
            <person name="Kim Y.-S."/>
            <person name="Hwang E.-M."/>
            <person name="Le Tran T.C."/>
            <person name="Cha C.-J."/>
        </authorList>
    </citation>
    <scope>NUCLEOTIDE SEQUENCE [LARGE SCALE GENOMIC DNA]</scope>
    <source>
        <strain evidence="1 2">CJ43</strain>
    </source>
</reference>